<evidence type="ECO:0000256" key="1">
    <source>
        <dbReference type="SAM" id="SignalP"/>
    </source>
</evidence>
<keyword evidence="3" id="KW-1185">Reference proteome</keyword>
<sequence>MKKNVCIIVVSILCPVLSFAQAMGVAGGGITESRSAVTSISDGGIIAPFQYIAPVDEDATKKENTPPRSRVQQRIMDLNNAGDYQTAGTEGVSLMATEKLDDELQLIVANSLAWTGRVKEAVPVYQGISKGPYANQANLGLANINRWRGRDDLAKPVYQSILEKDASNMDAQEGLALAKRELSPRTTLTAGVSEDSSNLKRRLGAVNHRWRDQTGANIFEVESSGFYDWMPTDAEAQRDLTLRYQGLALPLKPSLELNMPTRLNPSLYGTAKIKLLDDLVTLGAGRINWGKAVANPIAERQGLSASYLSAEIMQSFTMGSLTGRVNYYGVSDGNVILTTGLDFNSAWRPFGSHFKPFAGVETRSAQKNVSTYWSPAQGSGSIYAGLMGEWSDADWSFFASAQLGAPLFGDAGSSWSVSAGGKHWLTNDIALGMNLWSMASWRDNATYRARSLNVNLEKLWN</sequence>
<proteinExistence type="predicted"/>
<organism evidence="2 3">
    <name type="scientific">Rhodoferax lithotrophicus</name>
    <dbReference type="NCBI Taxonomy" id="2798804"/>
    <lineage>
        <taxon>Bacteria</taxon>
        <taxon>Pseudomonadati</taxon>
        <taxon>Pseudomonadota</taxon>
        <taxon>Betaproteobacteria</taxon>
        <taxon>Burkholderiales</taxon>
        <taxon>Comamonadaceae</taxon>
        <taxon>Rhodoferax</taxon>
    </lineage>
</organism>
<feature type="chain" id="PRO_5046769104" evidence="1">
    <location>
        <begin position="23"/>
        <end position="461"/>
    </location>
</feature>
<dbReference type="SUPFAM" id="SSF48452">
    <property type="entry name" value="TPR-like"/>
    <property type="match status" value="1"/>
</dbReference>
<dbReference type="Proteomes" id="UP000824366">
    <property type="component" value="Chromosome"/>
</dbReference>
<feature type="signal peptide" evidence="1">
    <location>
        <begin position="1"/>
        <end position="22"/>
    </location>
</feature>
<dbReference type="RefSeq" id="WP_223907499.1">
    <property type="nucleotide sequence ID" value="NZ_AP024238.1"/>
</dbReference>
<accession>A0ABN6D104</accession>
<evidence type="ECO:0000313" key="3">
    <source>
        <dbReference type="Proteomes" id="UP000824366"/>
    </source>
</evidence>
<keyword evidence="1" id="KW-0732">Signal</keyword>
<dbReference type="EMBL" id="AP024238">
    <property type="protein sequence ID" value="BCO25584.1"/>
    <property type="molecule type" value="Genomic_DNA"/>
</dbReference>
<reference evidence="2 3" key="1">
    <citation type="journal article" date="2021" name="Microbiol. Spectr.">
        <title>A Single Bacterium Capable of Oxidation and Reduction of Iron at Circumneutral pH.</title>
        <authorList>
            <person name="Kato S."/>
            <person name="Ohkuma M."/>
        </authorList>
    </citation>
    <scope>NUCLEOTIDE SEQUENCE [LARGE SCALE GENOMIC DNA]</scope>
    <source>
        <strain evidence="2 3">MIZ03</strain>
    </source>
</reference>
<evidence type="ECO:0000313" key="2">
    <source>
        <dbReference type="EMBL" id="BCO25584.1"/>
    </source>
</evidence>
<gene>
    <name evidence="2" type="ORF">MIZ03_0445</name>
</gene>
<name>A0ABN6D104_9BURK</name>
<protein>
    <submittedName>
        <fullName evidence="2">Uncharacterized protein</fullName>
    </submittedName>
</protein>
<dbReference type="InterPro" id="IPR011990">
    <property type="entry name" value="TPR-like_helical_dom_sf"/>
</dbReference>